<dbReference type="Pfam" id="PF02682">
    <property type="entry name" value="CT_C_D"/>
    <property type="match status" value="1"/>
</dbReference>
<keyword evidence="1" id="KW-0547">Nucleotide-binding</keyword>
<proteinExistence type="predicted"/>
<evidence type="ECO:0000256" key="1">
    <source>
        <dbReference type="ARBA" id="ARBA00022741"/>
    </source>
</evidence>
<dbReference type="PANTHER" id="PTHR34698">
    <property type="entry name" value="5-OXOPROLINASE SUBUNIT B"/>
    <property type="match status" value="1"/>
</dbReference>
<reference evidence="5" key="1">
    <citation type="journal article" date="2014" name="Int. J. Syst. Evol. Microbiol.">
        <title>Complete genome sequence of Corynebacterium casei LMG S-19264T (=DSM 44701T), isolated from a smear-ripened cheese.</title>
        <authorList>
            <consortium name="US DOE Joint Genome Institute (JGI-PGF)"/>
            <person name="Walter F."/>
            <person name="Albersmeier A."/>
            <person name="Kalinowski J."/>
            <person name="Ruckert C."/>
        </authorList>
    </citation>
    <scope>NUCLEOTIDE SEQUENCE</scope>
    <source>
        <strain evidence="5">KCTC 42731</strain>
    </source>
</reference>
<keyword evidence="3" id="KW-0067">ATP-binding</keyword>
<evidence type="ECO:0000259" key="4">
    <source>
        <dbReference type="SMART" id="SM00796"/>
    </source>
</evidence>
<reference evidence="5" key="2">
    <citation type="submission" date="2020-09" db="EMBL/GenBank/DDBJ databases">
        <authorList>
            <person name="Sun Q."/>
            <person name="Kim S."/>
        </authorList>
    </citation>
    <scope>NUCLEOTIDE SEQUENCE</scope>
    <source>
        <strain evidence="5">KCTC 42731</strain>
    </source>
</reference>
<protein>
    <submittedName>
        <fullName evidence="5">Allophanate hydrolase</fullName>
    </submittedName>
</protein>
<dbReference type="PANTHER" id="PTHR34698:SF2">
    <property type="entry name" value="5-OXOPROLINASE SUBUNIT B"/>
    <property type="match status" value="1"/>
</dbReference>
<dbReference type="SMART" id="SM00796">
    <property type="entry name" value="AHS1"/>
    <property type="match status" value="1"/>
</dbReference>
<dbReference type="InterPro" id="IPR029000">
    <property type="entry name" value="Cyclophilin-like_dom_sf"/>
</dbReference>
<dbReference type="RefSeq" id="WP_189767614.1">
    <property type="nucleotide sequence ID" value="NZ_BNCK01000002.1"/>
</dbReference>
<name>A0A919EIL9_9GAMM</name>
<dbReference type="InterPro" id="IPR003833">
    <property type="entry name" value="CT_C_D"/>
</dbReference>
<gene>
    <name evidence="5" type="ORF">GCM10017161_08500</name>
</gene>
<dbReference type="Gene3D" id="3.30.1360.40">
    <property type="match status" value="1"/>
</dbReference>
<dbReference type="Proteomes" id="UP000623842">
    <property type="component" value="Unassembled WGS sequence"/>
</dbReference>
<evidence type="ECO:0000256" key="3">
    <source>
        <dbReference type="ARBA" id="ARBA00022840"/>
    </source>
</evidence>
<keyword evidence="6" id="KW-1185">Reference proteome</keyword>
<dbReference type="SUPFAM" id="SSF50891">
    <property type="entry name" value="Cyclophilin-like"/>
    <property type="match status" value="1"/>
</dbReference>
<evidence type="ECO:0000256" key="2">
    <source>
        <dbReference type="ARBA" id="ARBA00022801"/>
    </source>
</evidence>
<keyword evidence="2 5" id="KW-0378">Hydrolase</keyword>
<evidence type="ECO:0000313" key="6">
    <source>
        <dbReference type="Proteomes" id="UP000623842"/>
    </source>
</evidence>
<accession>A0A919EIL9</accession>
<dbReference type="EMBL" id="BNCK01000002">
    <property type="protein sequence ID" value="GHF83502.1"/>
    <property type="molecule type" value="Genomic_DNA"/>
</dbReference>
<dbReference type="NCBIfam" id="TIGR00370">
    <property type="entry name" value="5-oxoprolinase subunit PxpB"/>
    <property type="match status" value="1"/>
</dbReference>
<dbReference type="InterPro" id="IPR010016">
    <property type="entry name" value="PxpB"/>
</dbReference>
<organism evidence="5 6">
    <name type="scientific">Thalassotalea marina</name>
    <dbReference type="NCBI Taxonomy" id="1673741"/>
    <lineage>
        <taxon>Bacteria</taxon>
        <taxon>Pseudomonadati</taxon>
        <taxon>Pseudomonadota</taxon>
        <taxon>Gammaproteobacteria</taxon>
        <taxon>Alteromonadales</taxon>
        <taxon>Colwelliaceae</taxon>
        <taxon>Thalassotalea</taxon>
    </lineage>
</organism>
<dbReference type="SUPFAM" id="SSF160467">
    <property type="entry name" value="PH0987 N-terminal domain-like"/>
    <property type="match status" value="1"/>
</dbReference>
<dbReference type="Gene3D" id="2.40.100.10">
    <property type="entry name" value="Cyclophilin-like"/>
    <property type="match status" value="1"/>
</dbReference>
<dbReference type="AlphaFoldDB" id="A0A919EIL9"/>
<feature type="domain" description="Carboxyltransferase" evidence="4">
    <location>
        <begin position="8"/>
        <end position="209"/>
    </location>
</feature>
<sequence length="236" mass="25679">MSINLGNAAVEVAGESALIVYLNEHSLIETSRKVAQLKMVLSKYLADKVTEFIPSYNSLLVVFDPYKTDYFEVRNTVNAHLTSLEAAGDTSSTVIELPVFYSPQSGPDLDRIANKANLTIDEVIDLHQAKTYQVFALGFAPGFAFLGEVDERIAMPRLATPRKKVPKGAVGIADQQTAIYPSESPGGWNLIGLCPIALFDATKAPHVPFSVGDSVKFTRISEQEFLALGGALDHEY</sequence>
<comment type="caution">
    <text evidence="5">The sequence shown here is derived from an EMBL/GenBank/DDBJ whole genome shotgun (WGS) entry which is preliminary data.</text>
</comment>
<dbReference type="GO" id="GO:0016787">
    <property type="term" value="F:hydrolase activity"/>
    <property type="evidence" value="ECO:0007669"/>
    <property type="project" value="UniProtKB-KW"/>
</dbReference>
<evidence type="ECO:0000313" key="5">
    <source>
        <dbReference type="EMBL" id="GHF83502.1"/>
    </source>
</evidence>
<dbReference type="GO" id="GO:0005524">
    <property type="term" value="F:ATP binding"/>
    <property type="evidence" value="ECO:0007669"/>
    <property type="project" value="UniProtKB-KW"/>
</dbReference>